<dbReference type="PROSITE" id="PS50893">
    <property type="entry name" value="ABC_TRANSPORTER_2"/>
    <property type="match status" value="1"/>
</dbReference>
<protein>
    <submittedName>
        <fullName evidence="4">ABC transporter ATP-binding protein</fullName>
    </submittedName>
</protein>
<organism evidence="4">
    <name type="scientific">Ignisphaera aggregans</name>
    <dbReference type="NCBI Taxonomy" id="334771"/>
    <lineage>
        <taxon>Archaea</taxon>
        <taxon>Thermoproteota</taxon>
        <taxon>Thermoprotei</taxon>
        <taxon>Desulfurococcales</taxon>
        <taxon>Desulfurococcaceae</taxon>
        <taxon>Ignisphaera</taxon>
    </lineage>
</organism>
<comment type="caution">
    <text evidence="4">The sequence shown here is derived from an EMBL/GenBank/DDBJ whole genome shotgun (WGS) entry which is preliminary data.</text>
</comment>
<dbReference type="InterPro" id="IPR003439">
    <property type="entry name" value="ABC_transporter-like_ATP-bd"/>
</dbReference>
<evidence type="ECO:0000313" key="4">
    <source>
        <dbReference type="EMBL" id="HGI87214.1"/>
    </source>
</evidence>
<dbReference type="SMART" id="SM00382">
    <property type="entry name" value="AAA"/>
    <property type="match status" value="1"/>
</dbReference>
<evidence type="ECO:0000256" key="1">
    <source>
        <dbReference type="ARBA" id="ARBA00022741"/>
    </source>
</evidence>
<dbReference type="InterPro" id="IPR017871">
    <property type="entry name" value="ABC_transporter-like_CS"/>
</dbReference>
<evidence type="ECO:0000256" key="2">
    <source>
        <dbReference type="ARBA" id="ARBA00022840"/>
    </source>
</evidence>
<gene>
    <name evidence="4" type="ORF">ENV14_02285</name>
</gene>
<dbReference type="InterPro" id="IPR003593">
    <property type="entry name" value="AAA+_ATPase"/>
</dbReference>
<keyword evidence="2 4" id="KW-0067">ATP-binding</keyword>
<accession>A0A7C4BBF5</accession>
<dbReference type="EMBL" id="DTFF01000018">
    <property type="protein sequence ID" value="HGI87214.1"/>
    <property type="molecule type" value="Genomic_DNA"/>
</dbReference>
<dbReference type="PROSITE" id="PS00211">
    <property type="entry name" value="ABC_TRANSPORTER_1"/>
    <property type="match status" value="1"/>
</dbReference>
<keyword evidence="1" id="KW-0547">Nucleotide-binding</keyword>
<dbReference type="SUPFAM" id="SSF52540">
    <property type="entry name" value="P-loop containing nucleoside triphosphate hydrolases"/>
    <property type="match status" value="1"/>
</dbReference>
<reference evidence="4" key="1">
    <citation type="journal article" date="2020" name="mSystems">
        <title>Genome- and Community-Level Interaction Insights into Carbon Utilization and Element Cycling Functions of Hydrothermarchaeota in Hydrothermal Sediment.</title>
        <authorList>
            <person name="Zhou Z."/>
            <person name="Liu Y."/>
            <person name="Xu W."/>
            <person name="Pan J."/>
            <person name="Luo Z.H."/>
            <person name="Li M."/>
        </authorList>
    </citation>
    <scope>NUCLEOTIDE SEQUENCE [LARGE SCALE GENOMIC DNA]</scope>
    <source>
        <strain evidence="4">SpSt-732</strain>
    </source>
</reference>
<dbReference type="CDD" id="cd03257">
    <property type="entry name" value="ABC_NikE_OppD_transporters"/>
    <property type="match status" value="1"/>
</dbReference>
<name>A0A7C4BBF5_9CREN</name>
<dbReference type="InterPro" id="IPR027417">
    <property type="entry name" value="P-loop_NTPase"/>
</dbReference>
<dbReference type="GO" id="GO:0005524">
    <property type="term" value="F:ATP binding"/>
    <property type="evidence" value="ECO:0007669"/>
    <property type="project" value="UniProtKB-KW"/>
</dbReference>
<dbReference type="Pfam" id="PF00005">
    <property type="entry name" value="ABC_tran"/>
    <property type="match status" value="1"/>
</dbReference>
<dbReference type="PANTHER" id="PTHR43230">
    <property type="entry name" value="ABC-TYPE DIPEPTIDE/OLIGOPEPTIDE TRANSPORT SYSTEM, ATPASE COMPONENT"/>
    <property type="match status" value="1"/>
</dbReference>
<proteinExistence type="predicted"/>
<dbReference type="AlphaFoldDB" id="A0A7C4BBF5"/>
<dbReference type="Gene3D" id="3.40.50.300">
    <property type="entry name" value="P-loop containing nucleotide triphosphate hydrolases"/>
    <property type="match status" value="1"/>
</dbReference>
<evidence type="ECO:0000259" key="3">
    <source>
        <dbReference type="PROSITE" id="PS50893"/>
    </source>
</evidence>
<dbReference type="GO" id="GO:0016887">
    <property type="term" value="F:ATP hydrolysis activity"/>
    <property type="evidence" value="ECO:0007669"/>
    <property type="project" value="InterPro"/>
</dbReference>
<sequence>MPLLEVKNLTKVYEAGFVRKRRIVAVDDVTFEVNEGEIASLVGESGSGKTTTAKIILRLLPPTSGSVVFQGKDIWRDLKTKEDLKEYWKKVHSVFQDPYASYNPFYTIDRILNQALELLNINPKSDEGKRLIREALMYVGLVPEDVLGKYPHQLSGGQRQRIMIARCWLLKPKLILADEPVSMIDASMRGAIIKLFMNLRDDYKTSTIFITHDMGLAYYVSDRILVMYRGKIVDQGSPDELVKNPRHEYTKRLLASVPTLYRKWTWE</sequence>
<feature type="domain" description="ABC transporter" evidence="3">
    <location>
        <begin position="4"/>
        <end position="254"/>
    </location>
</feature>
<dbReference type="PANTHER" id="PTHR43230:SF3">
    <property type="entry name" value="ABC-TYPE DIPEPTIDE_OLIGOPEPTIDE TRANSPORT SYSTEM, ATPASE COMPONENT"/>
    <property type="match status" value="1"/>
</dbReference>